<dbReference type="InterPro" id="IPR036097">
    <property type="entry name" value="HisK_dim/P_sf"/>
</dbReference>
<dbReference type="Gene3D" id="3.30.565.10">
    <property type="entry name" value="Histidine kinase-like ATPase, C-terminal domain"/>
    <property type="match status" value="1"/>
</dbReference>
<dbReference type="InterPro" id="IPR004358">
    <property type="entry name" value="Sig_transdc_His_kin-like_C"/>
</dbReference>
<dbReference type="PRINTS" id="PR00344">
    <property type="entry name" value="BCTRLSENSOR"/>
</dbReference>
<dbReference type="SUPFAM" id="SSF52172">
    <property type="entry name" value="CheY-like"/>
    <property type="match status" value="1"/>
</dbReference>
<dbReference type="Gene3D" id="1.20.120.160">
    <property type="entry name" value="HPT domain"/>
    <property type="match status" value="1"/>
</dbReference>
<dbReference type="Pfam" id="PF13188">
    <property type="entry name" value="PAS_8"/>
    <property type="match status" value="1"/>
</dbReference>
<dbReference type="InterPro" id="IPR003594">
    <property type="entry name" value="HATPase_dom"/>
</dbReference>
<evidence type="ECO:0000259" key="15">
    <source>
        <dbReference type="PROSITE" id="PS50110"/>
    </source>
</evidence>
<evidence type="ECO:0000256" key="7">
    <source>
        <dbReference type="ARBA" id="ARBA00022840"/>
    </source>
</evidence>
<dbReference type="SUPFAM" id="SSF55785">
    <property type="entry name" value="PYP-like sensor domain (PAS domain)"/>
    <property type="match status" value="5"/>
</dbReference>
<dbReference type="SUPFAM" id="SSF47384">
    <property type="entry name" value="Homodimeric domain of signal transducing histidine kinase"/>
    <property type="match status" value="1"/>
</dbReference>
<proteinExistence type="predicted"/>
<dbReference type="Pfam" id="PF01627">
    <property type="entry name" value="Hpt"/>
    <property type="match status" value="1"/>
</dbReference>
<keyword evidence="10" id="KW-0472">Membrane</keyword>
<feature type="domain" description="Response regulatory" evidence="15">
    <location>
        <begin position="1173"/>
        <end position="1287"/>
    </location>
</feature>
<feature type="domain" description="HPt" evidence="18">
    <location>
        <begin position="1326"/>
        <end position="1420"/>
    </location>
</feature>
<keyword evidence="4 13" id="KW-0597">Phosphoprotein</keyword>
<dbReference type="InterPro" id="IPR013655">
    <property type="entry name" value="PAS_fold_3"/>
</dbReference>
<evidence type="ECO:0000256" key="12">
    <source>
        <dbReference type="PROSITE-ProRule" id="PRU00110"/>
    </source>
</evidence>
<dbReference type="CDD" id="cd17546">
    <property type="entry name" value="REC_hyHK_CKI1_RcsC-like"/>
    <property type="match status" value="1"/>
</dbReference>
<feature type="modified residue" description="Phosphohistidine" evidence="12">
    <location>
        <position position="1365"/>
    </location>
</feature>
<feature type="domain" description="PAC" evidence="17">
    <location>
        <begin position="473"/>
        <end position="526"/>
    </location>
</feature>
<dbReference type="Pfam" id="PF00072">
    <property type="entry name" value="Response_reg"/>
    <property type="match status" value="1"/>
</dbReference>
<dbReference type="InterPro" id="IPR000700">
    <property type="entry name" value="PAS-assoc_C"/>
</dbReference>
<evidence type="ECO:0000256" key="13">
    <source>
        <dbReference type="PROSITE-ProRule" id="PRU00169"/>
    </source>
</evidence>
<dbReference type="SMART" id="SM00387">
    <property type="entry name" value="HATPase_c"/>
    <property type="match status" value="1"/>
</dbReference>
<dbReference type="Gene3D" id="3.30.450.20">
    <property type="entry name" value="PAS domain"/>
    <property type="match status" value="5"/>
</dbReference>
<dbReference type="Proteomes" id="UP001595906">
    <property type="component" value="Unassembled WGS sequence"/>
</dbReference>
<comment type="catalytic activity">
    <reaction evidence="1">
        <text>ATP + protein L-histidine = ADP + protein N-phospho-L-histidine.</text>
        <dbReference type="EC" id="2.7.13.3"/>
    </reaction>
</comment>
<dbReference type="InterPro" id="IPR042463">
    <property type="entry name" value="HNOB_dom_associated_sf"/>
</dbReference>
<comment type="subcellular location">
    <subcellularLocation>
        <location evidence="2">Cell membrane</location>
        <topology evidence="2">Multi-pass membrane protein</topology>
    </subcellularLocation>
</comment>
<keyword evidence="11" id="KW-0141">cGMP biosynthesis</keyword>
<dbReference type="Pfam" id="PF07701">
    <property type="entry name" value="HNOBA"/>
    <property type="match status" value="2"/>
</dbReference>
<dbReference type="PROSITE" id="PS50109">
    <property type="entry name" value="HIS_KIN"/>
    <property type="match status" value="1"/>
</dbReference>
<evidence type="ECO:0000259" key="14">
    <source>
        <dbReference type="PROSITE" id="PS50109"/>
    </source>
</evidence>
<feature type="domain" description="PAC" evidence="17">
    <location>
        <begin position="733"/>
        <end position="785"/>
    </location>
</feature>
<dbReference type="InterPro" id="IPR013656">
    <property type="entry name" value="PAS_4"/>
</dbReference>
<dbReference type="InterPro" id="IPR001789">
    <property type="entry name" value="Sig_transdc_resp-reg_receiver"/>
</dbReference>
<dbReference type="PROSITE" id="PS50112">
    <property type="entry name" value="PAS"/>
    <property type="match status" value="3"/>
</dbReference>
<evidence type="ECO:0000259" key="16">
    <source>
        <dbReference type="PROSITE" id="PS50112"/>
    </source>
</evidence>
<accession>A0ABV8PZH3</accession>
<organism evidence="19 20">
    <name type="scientific">Parasediminibacterium paludis</name>
    <dbReference type="NCBI Taxonomy" id="908966"/>
    <lineage>
        <taxon>Bacteria</taxon>
        <taxon>Pseudomonadati</taxon>
        <taxon>Bacteroidota</taxon>
        <taxon>Chitinophagia</taxon>
        <taxon>Chitinophagales</taxon>
        <taxon>Chitinophagaceae</taxon>
        <taxon>Parasediminibacterium</taxon>
    </lineage>
</organism>
<dbReference type="InterPro" id="IPR011006">
    <property type="entry name" value="CheY-like_superfamily"/>
</dbReference>
<dbReference type="SMART" id="SM00388">
    <property type="entry name" value="HisKA"/>
    <property type="match status" value="1"/>
</dbReference>
<feature type="domain" description="PAC" evidence="17">
    <location>
        <begin position="859"/>
        <end position="910"/>
    </location>
</feature>
<feature type="domain" description="PAC" evidence="17">
    <location>
        <begin position="344"/>
        <end position="396"/>
    </location>
</feature>
<dbReference type="InterPro" id="IPR008207">
    <property type="entry name" value="Sig_transdc_His_kin_Hpt_dom"/>
</dbReference>
<dbReference type="PROSITE" id="PS50894">
    <property type="entry name" value="HPT"/>
    <property type="match status" value="1"/>
</dbReference>
<keyword evidence="6" id="KW-0547">Nucleotide-binding</keyword>
<dbReference type="EMBL" id="JBHSDC010000019">
    <property type="protein sequence ID" value="MFC4232225.1"/>
    <property type="molecule type" value="Genomic_DNA"/>
</dbReference>
<comment type="caution">
    <text evidence="19">The sequence shown here is derived from an EMBL/GenBank/DDBJ whole genome shotgun (WGS) entry which is preliminary data.</text>
</comment>
<evidence type="ECO:0000256" key="3">
    <source>
        <dbReference type="ARBA" id="ARBA00022475"/>
    </source>
</evidence>
<evidence type="ECO:0000256" key="6">
    <source>
        <dbReference type="ARBA" id="ARBA00022741"/>
    </source>
</evidence>
<dbReference type="InterPro" id="IPR001610">
    <property type="entry name" value="PAC"/>
</dbReference>
<dbReference type="SMART" id="SM00448">
    <property type="entry name" value="REC"/>
    <property type="match status" value="1"/>
</dbReference>
<dbReference type="PROSITE" id="PS50113">
    <property type="entry name" value="PAC"/>
    <property type="match status" value="4"/>
</dbReference>
<evidence type="ECO:0000256" key="5">
    <source>
        <dbReference type="ARBA" id="ARBA00022692"/>
    </source>
</evidence>
<keyword evidence="7" id="KW-0067">ATP-binding</keyword>
<evidence type="ECO:0000313" key="20">
    <source>
        <dbReference type="Proteomes" id="UP001595906"/>
    </source>
</evidence>
<dbReference type="InterPro" id="IPR000014">
    <property type="entry name" value="PAS"/>
</dbReference>
<dbReference type="InterPro" id="IPR036890">
    <property type="entry name" value="HATPase_C_sf"/>
</dbReference>
<dbReference type="Pfam" id="PF02518">
    <property type="entry name" value="HATPase_c"/>
    <property type="match status" value="1"/>
</dbReference>
<keyword evidence="5" id="KW-0812">Transmembrane</keyword>
<dbReference type="PANTHER" id="PTHR45339">
    <property type="entry name" value="HYBRID SIGNAL TRANSDUCTION HISTIDINE KINASE J"/>
    <property type="match status" value="1"/>
</dbReference>
<evidence type="ECO:0000256" key="1">
    <source>
        <dbReference type="ARBA" id="ARBA00000085"/>
    </source>
</evidence>
<evidence type="ECO:0000256" key="4">
    <source>
        <dbReference type="ARBA" id="ARBA00022553"/>
    </source>
</evidence>
<evidence type="ECO:0000313" key="19">
    <source>
        <dbReference type="EMBL" id="MFC4232225.1"/>
    </source>
</evidence>
<dbReference type="RefSeq" id="WP_379013995.1">
    <property type="nucleotide sequence ID" value="NZ_JBHSDC010000019.1"/>
</dbReference>
<dbReference type="CDD" id="cd00082">
    <property type="entry name" value="HisKA"/>
    <property type="match status" value="1"/>
</dbReference>
<dbReference type="Gene3D" id="3.30.450.260">
    <property type="entry name" value="Haem NO binding associated domain"/>
    <property type="match status" value="1"/>
</dbReference>
<feature type="domain" description="PAS" evidence="16">
    <location>
        <begin position="270"/>
        <end position="341"/>
    </location>
</feature>
<dbReference type="Pfam" id="PF13426">
    <property type="entry name" value="PAS_9"/>
    <property type="match status" value="2"/>
</dbReference>
<evidence type="ECO:0000256" key="10">
    <source>
        <dbReference type="ARBA" id="ARBA00023136"/>
    </source>
</evidence>
<protein>
    <submittedName>
        <fullName evidence="19">PAS domain S-box protein</fullName>
    </submittedName>
</protein>
<dbReference type="InterPro" id="IPR003661">
    <property type="entry name" value="HisK_dim/P_dom"/>
</dbReference>
<dbReference type="Pfam" id="PF00512">
    <property type="entry name" value="HisKA"/>
    <property type="match status" value="1"/>
</dbReference>
<dbReference type="NCBIfam" id="TIGR00229">
    <property type="entry name" value="sensory_box"/>
    <property type="match status" value="4"/>
</dbReference>
<keyword evidence="8" id="KW-1133">Transmembrane helix</keyword>
<dbReference type="InterPro" id="IPR036641">
    <property type="entry name" value="HPT_dom_sf"/>
</dbReference>
<gene>
    <name evidence="19" type="ORF">ACFOW1_10005</name>
</gene>
<evidence type="ECO:0000259" key="17">
    <source>
        <dbReference type="PROSITE" id="PS50113"/>
    </source>
</evidence>
<keyword evidence="3" id="KW-1003">Cell membrane</keyword>
<dbReference type="SMART" id="SM00086">
    <property type="entry name" value="PAC"/>
    <property type="match status" value="4"/>
</dbReference>
<feature type="modified residue" description="4-aspartylphosphate" evidence="13">
    <location>
        <position position="1222"/>
    </location>
</feature>
<dbReference type="Pfam" id="PF08447">
    <property type="entry name" value="PAS_3"/>
    <property type="match status" value="1"/>
</dbReference>
<dbReference type="SUPFAM" id="SSF55874">
    <property type="entry name" value="ATPase domain of HSP90 chaperone/DNA topoisomerase II/histidine kinase"/>
    <property type="match status" value="1"/>
</dbReference>
<dbReference type="PANTHER" id="PTHR45339:SF1">
    <property type="entry name" value="HYBRID SIGNAL TRANSDUCTION HISTIDINE KINASE J"/>
    <property type="match status" value="1"/>
</dbReference>
<feature type="domain" description="PAS" evidence="16">
    <location>
        <begin position="786"/>
        <end position="857"/>
    </location>
</feature>
<feature type="domain" description="PAS" evidence="16">
    <location>
        <begin position="397"/>
        <end position="469"/>
    </location>
</feature>
<dbReference type="InterPro" id="IPR011645">
    <property type="entry name" value="HNOB_dom_associated"/>
</dbReference>
<dbReference type="Gene3D" id="1.10.287.130">
    <property type="match status" value="1"/>
</dbReference>
<sequence>MANQFLFEKQQFNRLFPFYIRINQNLDIVDYGQTLQKVFPNRQNLPLSYSCVIKRPADIGLNFNALKNIAGQQVIIECLNEKRIKIRGQIEYLENTEELLFLGSPWFGSIEEVIENNLTLDDFAYHDPMIDLLHVLKTQEITSDDLKQVLKTVNKQKNELKKANKEIHDIALFSRLTPNPLIRIDLEGNVLTRNPAAEQLEIFYDNGVEYSYKDFFILVSKRFKGDNQEWTFETKSSNRDFSFICKPLVEERYINIYGRDITQFKKDQAELHKLSYIIQQTPNPIVITDAKGNIEWVNKGFIKNTGYALEEVKGKTPGSVLQGPDTDQETKLYIREKVRNAQPFTCEIYNYKKSGEGYWLRINSQPIFDQDGNLIQFFAIEEDITKEREADRKLKEFDKRLNLALQKMGDNVWEHDFVTNLTNFSQKEFELLGYSSEDFNNNAELWYNCVHPEDKHIVLNTDKQYRKGEIDHHSLEYRVIDKSGVTRWVLDRGVVIEKTIHNIPIRIIGTHTDITAKKSIEKEVEASASRMSSLIANLQAGILLENEDKQITLVNKRFCELFGIEIDPALLVGASCTEAALASKHLFKNAEAFIDGITTIYKNKELVTGDKLELVDGRTFVRDFIPIWNQGVFVGSLWVYNDITEKLTAEKKLEDQRVFYEEILDNIPSDIAVFDNEHRYLYLNPKAIKDVELRKWMVGKKDEDYIQLRNLPQSILEGRRRIFNGVSQTKQLKSWEEERTTADGSKIYILRNMYPVLDSNQQVKLVIGYGVDITEIKTIQQQIALSEKSYRDVIDNSMAIITTHDLEGKFLTVNPMVGKLYGYTDEEMIGHGIDEFMLPEDKELFKTVYLNNIIAQKQANGILRVLNKSGRIIYTLYNNFLKEEPGKPPYIIGFSVDITDRVLAEKELKKAKKITEELAKTKQNFLANMSHEIRTPMNAIMGMANQLGKTPLNSTQQFYLNTINSASDNLLVIINDILDLSKIEAGKLSFENIGFEPHLFVLNAMQVLANKADEKGLKLTNSYFDQSVSKVLIGDPYRLNQIMLNLLSNAIKFTEKGTVDVTLTVLSDTSTSQLIKITITDTGIGMDDEFVQRLFEKFSQEYESVSRKYGGTGLGMSICKDLVELMGGKIYATSKKGVGTTISFELTLNKGTNADLKTKEIIEFKKNFLANKKILIVDDNDMNRLVASIILENYGTQIFEAINGAEAIEKVNSVKPDLVLMDLQMPIINGFEATETIRKQGNNVPIIALTANAIKGENDKCFVSGMNDYVPKPFKEEDLLKVIAKWLGAESVPPPTKTVETNFAMPDINHELLFDLTNLNTISGGNEVFIKKMLAIFCEQTPQMVQEMQQAFAANELEKMGALAHKIKPSIDNLAINSLKQVVRDIEAVGKGKLLLANLPELLQLCHDVVVKVIAQMRNIYSDL</sequence>
<name>A0ABV8PZH3_9BACT</name>
<evidence type="ECO:0000256" key="11">
    <source>
        <dbReference type="ARBA" id="ARBA00023293"/>
    </source>
</evidence>
<evidence type="ECO:0000256" key="8">
    <source>
        <dbReference type="ARBA" id="ARBA00022989"/>
    </source>
</evidence>
<evidence type="ECO:0000256" key="2">
    <source>
        <dbReference type="ARBA" id="ARBA00004651"/>
    </source>
</evidence>
<dbReference type="Pfam" id="PF08448">
    <property type="entry name" value="PAS_4"/>
    <property type="match status" value="1"/>
</dbReference>
<dbReference type="CDD" id="cd16922">
    <property type="entry name" value="HATPase_EvgS-ArcB-TorS-like"/>
    <property type="match status" value="1"/>
</dbReference>
<dbReference type="CDD" id="cd00130">
    <property type="entry name" value="PAS"/>
    <property type="match status" value="3"/>
</dbReference>
<feature type="domain" description="Histidine kinase" evidence="14">
    <location>
        <begin position="928"/>
        <end position="1150"/>
    </location>
</feature>
<dbReference type="SMART" id="SM00091">
    <property type="entry name" value="PAS"/>
    <property type="match status" value="4"/>
</dbReference>
<dbReference type="InterPro" id="IPR005467">
    <property type="entry name" value="His_kinase_dom"/>
</dbReference>
<dbReference type="Gene3D" id="3.40.50.2300">
    <property type="match status" value="1"/>
</dbReference>
<reference evidence="20" key="1">
    <citation type="journal article" date="2019" name="Int. J. Syst. Evol. Microbiol.">
        <title>The Global Catalogue of Microorganisms (GCM) 10K type strain sequencing project: providing services to taxonomists for standard genome sequencing and annotation.</title>
        <authorList>
            <consortium name="The Broad Institute Genomics Platform"/>
            <consortium name="The Broad Institute Genome Sequencing Center for Infectious Disease"/>
            <person name="Wu L."/>
            <person name="Ma J."/>
        </authorList>
    </citation>
    <scope>NUCLEOTIDE SEQUENCE [LARGE SCALE GENOMIC DNA]</scope>
    <source>
        <strain evidence="20">CECT 8010</strain>
    </source>
</reference>
<keyword evidence="9" id="KW-0902">Two-component regulatory system</keyword>
<evidence type="ECO:0000256" key="9">
    <source>
        <dbReference type="ARBA" id="ARBA00023012"/>
    </source>
</evidence>
<evidence type="ECO:0000259" key="18">
    <source>
        <dbReference type="PROSITE" id="PS50894"/>
    </source>
</evidence>
<dbReference type="InterPro" id="IPR035965">
    <property type="entry name" value="PAS-like_dom_sf"/>
</dbReference>
<dbReference type="SUPFAM" id="SSF47226">
    <property type="entry name" value="Histidine-containing phosphotransfer domain, HPT domain"/>
    <property type="match status" value="1"/>
</dbReference>
<keyword evidence="20" id="KW-1185">Reference proteome</keyword>
<dbReference type="PROSITE" id="PS50110">
    <property type="entry name" value="RESPONSE_REGULATORY"/>
    <property type="match status" value="1"/>
</dbReference>